<accession>A0A841FNG5</accession>
<dbReference type="AlphaFoldDB" id="A0A841FNG5"/>
<reference evidence="2 3" key="1">
    <citation type="submission" date="2020-08" db="EMBL/GenBank/DDBJ databases">
        <title>Genomic Encyclopedia of Type Strains, Phase IV (KMG-IV): sequencing the most valuable type-strain genomes for metagenomic binning, comparative biology and taxonomic classification.</title>
        <authorList>
            <person name="Goeker M."/>
        </authorList>
    </citation>
    <scope>NUCLEOTIDE SEQUENCE [LARGE SCALE GENOMIC DNA]</scope>
    <source>
        <strain evidence="2 3">YIM 65646</strain>
    </source>
</reference>
<feature type="domain" description="DUF397" evidence="1">
    <location>
        <begin position="27"/>
        <end position="77"/>
    </location>
</feature>
<evidence type="ECO:0000313" key="3">
    <source>
        <dbReference type="Proteomes" id="UP000548476"/>
    </source>
</evidence>
<evidence type="ECO:0000313" key="2">
    <source>
        <dbReference type="EMBL" id="MBB6037646.1"/>
    </source>
</evidence>
<protein>
    <recommendedName>
        <fullName evidence="1">DUF397 domain-containing protein</fullName>
    </recommendedName>
</protein>
<dbReference type="InterPro" id="IPR007278">
    <property type="entry name" value="DUF397"/>
</dbReference>
<gene>
    <name evidence="2" type="ORF">HNR73_005524</name>
</gene>
<dbReference type="RefSeq" id="WP_184790463.1">
    <property type="nucleotide sequence ID" value="NZ_BONT01000054.1"/>
</dbReference>
<keyword evidence="3" id="KW-1185">Reference proteome</keyword>
<name>A0A841FNG5_9ACTN</name>
<dbReference type="Proteomes" id="UP000548476">
    <property type="component" value="Unassembled WGS sequence"/>
</dbReference>
<comment type="caution">
    <text evidence="2">The sequence shown here is derived from an EMBL/GenBank/DDBJ whole genome shotgun (WGS) entry which is preliminary data.</text>
</comment>
<proteinExistence type="predicted"/>
<dbReference type="EMBL" id="JACHGT010000013">
    <property type="protein sequence ID" value="MBB6037646.1"/>
    <property type="molecule type" value="Genomic_DNA"/>
</dbReference>
<sequence length="80" mass="8532">MTPQDLSSVRWVKSSRSTNNGTCVEVASWRKSSRSNGSSACVEVASSTPSILVRDSKDLSGPVLTVTPSNWVSFLTTLPS</sequence>
<evidence type="ECO:0000259" key="1">
    <source>
        <dbReference type="Pfam" id="PF04149"/>
    </source>
</evidence>
<organism evidence="2 3">
    <name type="scientific">Phytomonospora endophytica</name>
    <dbReference type="NCBI Taxonomy" id="714109"/>
    <lineage>
        <taxon>Bacteria</taxon>
        <taxon>Bacillati</taxon>
        <taxon>Actinomycetota</taxon>
        <taxon>Actinomycetes</taxon>
        <taxon>Micromonosporales</taxon>
        <taxon>Micromonosporaceae</taxon>
        <taxon>Phytomonospora</taxon>
    </lineage>
</organism>
<dbReference type="Pfam" id="PF04149">
    <property type="entry name" value="DUF397"/>
    <property type="match status" value="1"/>
</dbReference>